<evidence type="ECO:0000313" key="2">
    <source>
        <dbReference type="Proteomes" id="UP001054945"/>
    </source>
</evidence>
<evidence type="ECO:0000313" key="1">
    <source>
        <dbReference type="EMBL" id="GIY52795.1"/>
    </source>
</evidence>
<keyword evidence="2" id="KW-1185">Reference proteome</keyword>
<proteinExistence type="predicted"/>
<dbReference type="EMBL" id="BPLR01012291">
    <property type="protein sequence ID" value="GIY52795.1"/>
    <property type="molecule type" value="Genomic_DNA"/>
</dbReference>
<reference evidence="1 2" key="1">
    <citation type="submission" date="2021-06" db="EMBL/GenBank/DDBJ databases">
        <title>Caerostris extrusa draft genome.</title>
        <authorList>
            <person name="Kono N."/>
            <person name="Arakawa K."/>
        </authorList>
    </citation>
    <scope>NUCLEOTIDE SEQUENCE [LARGE SCALE GENOMIC DNA]</scope>
</reference>
<dbReference type="AlphaFoldDB" id="A0AAV4U4W8"/>
<dbReference type="Proteomes" id="UP001054945">
    <property type="component" value="Unassembled WGS sequence"/>
</dbReference>
<name>A0AAV4U4W8_CAEEX</name>
<comment type="caution">
    <text evidence="1">The sequence shown here is derived from an EMBL/GenBank/DDBJ whole genome shotgun (WGS) entry which is preliminary data.</text>
</comment>
<accession>A0AAV4U4W8</accession>
<protein>
    <submittedName>
        <fullName evidence="1">Uncharacterized protein</fullName>
    </submittedName>
</protein>
<gene>
    <name evidence="1" type="ORF">CEXT_655701</name>
</gene>
<organism evidence="1 2">
    <name type="scientific">Caerostris extrusa</name>
    <name type="common">Bark spider</name>
    <name type="synonym">Caerostris bankana</name>
    <dbReference type="NCBI Taxonomy" id="172846"/>
    <lineage>
        <taxon>Eukaryota</taxon>
        <taxon>Metazoa</taxon>
        <taxon>Ecdysozoa</taxon>
        <taxon>Arthropoda</taxon>
        <taxon>Chelicerata</taxon>
        <taxon>Arachnida</taxon>
        <taxon>Araneae</taxon>
        <taxon>Araneomorphae</taxon>
        <taxon>Entelegynae</taxon>
        <taxon>Araneoidea</taxon>
        <taxon>Araneidae</taxon>
        <taxon>Caerostris</taxon>
    </lineage>
</organism>
<sequence length="97" mass="11108">MLPVDSKSSCKLTVKRYSSQDHYDQYVVVPGPRVELTTLAVNVIPSPRITEREREEPTYILRHRGSTPPRKRQLKRGRRAALAFTLNPRDAKSSGEF</sequence>